<sequence length="493" mass="54589">MSVARTLLCTNWTKYHHVSTNGDDDDTQFLHKYIQYPPSFLVFCAHFFKVGVETSLAEMYRTQIQRRLDRVYSDLGPNERPFLEQQANYFVDMRKLGEAILGQFAVYWDMQANPGPQTLQAPRFSLRPGRGRYPEGLATGPEELQFRGGPWVSDDKGTVAWSYNVHVGLWPQLTTIISQLSLCDDPSLFPWCYFPQPPAQTQDMLLAPPQSTMSTGTAQLMDLDGPVGPLPPPRNPLVALPQSLDMQTLDLQIMQSLDMQSLDMQQLRGINPGADLTPTPVSQAYSDGQAANGASAPAAAVPDVYDSTPYPQESFANLPKTYGEHVQLEDMVSLDLMLPLDPLPPQITEDVMPSNHEHGGDQVGSGEDDTGFLNAAAVPDVYKSMSDPQEFFANGPEPYGEYVQLGDMVNLDMVDHDMVDHDMVNLDMVNLDMVNFDMVDPDMVNLPLDPLPPQITEHATPAIPEHGGDWDGGDEDHTDVIDAAHSVLDEIGW</sequence>
<proteinExistence type="predicted"/>
<feature type="region of interest" description="Disordered" evidence="1">
    <location>
        <begin position="269"/>
        <end position="294"/>
    </location>
</feature>
<gene>
    <name evidence="2" type="ORF">KHLLAP_LOCUS5238</name>
</gene>
<evidence type="ECO:0000256" key="1">
    <source>
        <dbReference type="SAM" id="MobiDB-lite"/>
    </source>
</evidence>
<dbReference type="Proteomes" id="UP001295740">
    <property type="component" value="Unassembled WGS sequence"/>
</dbReference>
<protein>
    <submittedName>
        <fullName evidence="2">Uu.00g121640.m01.CDS01</fullName>
    </submittedName>
</protein>
<evidence type="ECO:0000313" key="2">
    <source>
        <dbReference type="EMBL" id="CAJ2504770.1"/>
    </source>
</evidence>
<organism evidence="2 3">
    <name type="scientific">Anthostomella pinea</name>
    <dbReference type="NCBI Taxonomy" id="933095"/>
    <lineage>
        <taxon>Eukaryota</taxon>
        <taxon>Fungi</taxon>
        <taxon>Dikarya</taxon>
        <taxon>Ascomycota</taxon>
        <taxon>Pezizomycotina</taxon>
        <taxon>Sordariomycetes</taxon>
        <taxon>Xylariomycetidae</taxon>
        <taxon>Xylariales</taxon>
        <taxon>Xylariaceae</taxon>
        <taxon>Anthostomella</taxon>
    </lineage>
</organism>
<feature type="region of interest" description="Disordered" evidence="1">
    <location>
        <begin position="344"/>
        <end position="368"/>
    </location>
</feature>
<comment type="caution">
    <text evidence="2">The sequence shown here is derived from an EMBL/GenBank/DDBJ whole genome shotgun (WGS) entry which is preliminary data.</text>
</comment>
<keyword evidence="3" id="KW-1185">Reference proteome</keyword>
<evidence type="ECO:0000313" key="3">
    <source>
        <dbReference type="Proteomes" id="UP001295740"/>
    </source>
</evidence>
<dbReference type="EMBL" id="CAUWAG010000007">
    <property type="protein sequence ID" value="CAJ2504770.1"/>
    <property type="molecule type" value="Genomic_DNA"/>
</dbReference>
<dbReference type="AlphaFoldDB" id="A0AAI8YH86"/>
<name>A0AAI8YH86_9PEZI</name>
<reference evidence="2" key="1">
    <citation type="submission" date="2023-10" db="EMBL/GenBank/DDBJ databases">
        <authorList>
            <person name="Hackl T."/>
        </authorList>
    </citation>
    <scope>NUCLEOTIDE SEQUENCE</scope>
</reference>
<accession>A0AAI8YH86</accession>